<name>A0ABN2X655_9MICO</name>
<feature type="domain" description="DhaK" evidence="6">
    <location>
        <begin position="9"/>
        <end position="332"/>
    </location>
</feature>
<evidence type="ECO:0000256" key="3">
    <source>
        <dbReference type="ARBA" id="ARBA00022777"/>
    </source>
</evidence>
<dbReference type="NCBIfam" id="NF011049">
    <property type="entry name" value="PRK14479.1"/>
    <property type="match status" value="1"/>
</dbReference>
<dbReference type="InterPro" id="IPR004007">
    <property type="entry name" value="DhaL_dom"/>
</dbReference>
<dbReference type="PROSITE" id="PS51481">
    <property type="entry name" value="DHAK"/>
    <property type="match status" value="1"/>
</dbReference>
<evidence type="ECO:0000259" key="6">
    <source>
        <dbReference type="PROSITE" id="PS51481"/>
    </source>
</evidence>
<dbReference type="SUPFAM" id="SSF82549">
    <property type="entry name" value="DAK1/DegV-like"/>
    <property type="match status" value="1"/>
</dbReference>
<dbReference type="InterPro" id="IPR050861">
    <property type="entry name" value="Dihydroxyacetone_Kinase"/>
</dbReference>
<evidence type="ECO:0000313" key="7">
    <source>
        <dbReference type="EMBL" id="GAA2104512.1"/>
    </source>
</evidence>
<protein>
    <submittedName>
        <fullName evidence="7">Dihydroxyacetone kinase family protein</fullName>
    </submittedName>
</protein>
<dbReference type="SMART" id="SM01120">
    <property type="entry name" value="Dak2"/>
    <property type="match status" value="1"/>
</dbReference>
<keyword evidence="4" id="KW-0067">ATP-binding</keyword>
<evidence type="ECO:0000313" key="8">
    <source>
        <dbReference type="Proteomes" id="UP001500984"/>
    </source>
</evidence>
<dbReference type="Proteomes" id="UP001500984">
    <property type="component" value="Unassembled WGS sequence"/>
</dbReference>
<accession>A0ABN2X655</accession>
<dbReference type="PROSITE" id="PS51480">
    <property type="entry name" value="DHAL"/>
    <property type="match status" value="1"/>
</dbReference>
<evidence type="ECO:0000256" key="4">
    <source>
        <dbReference type="ARBA" id="ARBA00022840"/>
    </source>
</evidence>
<evidence type="ECO:0000259" key="5">
    <source>
        <dbReference type="PROSITE" id="PS51480"/>
    </source>
</evidence>
<evidence type="ECO:0000256" key="2">
    <source>
        <dbReference type="ARBA" id="ARBA00022741"/>
    </source>
</evidence>
<dbReference type="Gene3D" id="1.25.40.340">
    <property type="match status" value="1"/>
</dbReference>
<dbReference type="Gene3D" id="3.30.1180.20">
    <property type="entry name" value="Dihydroxyacetone kinase, domain 2"/>
    <property type="match status" value="1"/>
</dbReference>
<reference evidence="7 8" key="1">
    <citation type="journal article" date="2019" name="Int. J. Syst. Evol. Microbiol.">
        <title>The Global Catalogue of Microorganisms (GCM) 10K type strain sequencing project: providing services to taxonomists for standard genome sequencing and annotation.</title>
        <authorList>
            <consortium name="The Broad Institute Genomics Platform"/>
            <consortium name="The Broad Institute Genome Sequencing Center for Infectious Disease"/>
            <person name="Wu L."/>
            <person name="Ma J."/>
        </authorList>
    </citation>
    <scope>NUCLEOTIDE SEQUENCE [LARGE SCALE GENOMIC DNA]</scope>
    <source>
        <strain evidence="7 8">JCM 15900</strain>
    </source>
</reference>
<sequence length="562" mass="57765">MALRKIINDPQDFVDEVMEGIVAAHAGEVRPLTTDLRSLGRCDAPHPERVAIVTGGGSGHLPFFLGYVGQGLCSAVAVGNVFSSPSASLIHAAASSVASAAGVLFLYGNYGGDVYNFDLAADLLRAQGTRVRTVLGTDDITSAPAEQAGDRRGVAGLVLVYKAAGAAAEALLPLDEVARVAQKAADRTRTMGVGLAPTILPAAGEPTFELGPDEMEIGVGIHGERGIHRGPLESADAITDRFLETIAEELDLLDGSRVAVLVNGLGATPLEELYVVYRHLRSALASRGVSVAHRFVGEYVTSLEMAGVSVSIMLLDDELDALLGAPAASPFFRPGSAGTAAEGTPLRDSAAAAVEVRTTDRPSGLRTLLLGALPAMPAHAEELRQLDADVGDGDLGITVAAGSEAVLRAVSDLPAEASEPTLLLAAASAFASANPSTFAALVGTGLIAAAEAVDAVADRPAGERFATGLGAFTARVSERGGAQRGDKTFLDVLLPLLDSVGAEVDLAEIEASAQQLLADSTPLQNRRGRAAWQGERTRGLPDPGAVAVTRFLTALRRAGEGS</sequence>
<dbReference type="Gene3D" id="3.40.50.10440">
    <property type="entry name" value="Dihydroxyacetone kinase, domain 1"/>
    <property type="match status" value="1"/>
</dbReference>
<dbReference type="GO" id="GO:0016301">
    <property type="term" value="F:kinase activity"/>
    <property type="evidence" value="ECO:0007669"/>
    <property type="project" value="UniProtKB-KW"/>
</dbReference>
<keyword evidence="1" id="KW-0808">Transferase</keyword>
<dbReference type="Pfam" id="PF02734">
    <property type="entry name" value="Dak2"/>
    <property type="match status" value="1"/>
</dbReference>
<dbReference type="Pfam" id="PF02733">
    <property type="entry name" value="Dak1"/>
    <property type="match status" value="1"/>
</dbReference>
<keyword evidence="3 7" id="KW-0418">Kinase</keyword>
<dbReference type="PANTHER" id="PTHR28629">
    <property type="entry name" value="TRIOKINASE/FMN CYCLASE"/>
    <property type="match status" value="1"/>
</dbReference>
<keyword evidence="2" id="KW-0547">Nucleotide-binding</keyword>
<keyword evidence="8" id="KW-1185">Reference proteome</keyword>
<dbReference type="InterPro" id="IPR036117">
    <property type="entry name" value="DhaL_dom_sf"/>
</dbReference>
<comment type="caution">
    <text evidence="7">The sequence shown here is derived from an EMBL/GenBank/DDBJ whole genome shotgun (WGS) entry which is preliminary data.</text>
</comment>
<dbReference type="EMBL" id="BAAAPZ010000017">
    <property type="protein sequence ID" value="GAA2104512.1"/>
    <property type="molecule type" value="Genomic_DNA"/>
</dbReference>
<evidence type="ECO:0000256" key="1">
    <source>
        <dbReference type="ARBA" id="ARBA00022679"/>
    </source>
</evidence>
<gene>
    <name evidence="7" type="ORF">GCM10009823_29260</name>
</gene>
<organism evidence="7 8">
    <name type="scientific">Brevibacterium salitolerans</name>
    <dbReference type="NCBI Taxonomy" id="1403566"/>
    <lineage>
        <taxon>Bacteria</taxon>
        <taxon>Bacillati</taxon>
        <taxon>Actinomycetota</taxon>
        <taxon>Actinomycetes</taxon>
        <taxon>Micrococcales</taxon>
        <taxon>Brevibacteriaceae</taxon>
        <taxon>Brevibacterium</taxon>
    </lineage>
</organism>
<feature type="domain" description="DhaL" evidence="5">
    <location>
        <begin position="363"/>
        <end position="557"/>
    </location>
</feature>
<dbReference type="PANTHER" id="PTHR28629:SF4">
    <property type="entry name" value="TRIOKINASE_FMN CYCLASE"/>
    <property type="match status" value="1"/>
</dbReference>
<dbReference type="RefSeq" id="WP_344338060.1">
    <property type="nucleotide sequence ID" value="NZ_BAAAPZ010000017.1"/>
</dbReference>
<dbReference type="InterPro" id="IPR004006">
    <property type="entry name" value="DhaK_dom"/>
</dbReference>
<dbReference type="SUPFAM" id="SSF101473">
    <property type="entry name" value="DhaL-like"/>
    <property type="match status" value="1"/>
</dbReference>
<proteinExistence type="predicted"/>